<name>A0AA35QQ52_9SAUR</name>
<keyword evidence="3" id="KW-1185">Reference proteome</keyword>
<feature type="compositionally biased region" description="Low complexity" evidence="1">
    <location>
        <begin position="672"/>
        <end position="683"/>
    </location>
</feature>
<feature type="region of interest" description="Disordered" evidence="1">
    <location>
        <begin position="1"/>
        <end position="376"/>
    </location>
</feature>
<dbReference type="AlphaFoldDB" id="A0AA35QQ52"/>
<sequence>MDCTTPRPRGDDARPAPALAGRRAPHAAEGTRRGRPPRFRRPAPCGPPEFPSSRPARPRGVSYGGRARARRGPRGPPAAGAASGAPGPAETVESVAAPPPRVGRSLPPCPAPVRPVTGRRRRKTRRRRERRRIPLPAGRPRRPPLPAGRPRPATRARARRGSQRVDGRTPPPAGGVARALPSAERGRAAGHRPRPPTGRAARGRRRAARAASLRPPGWDNDNDWDNNATQPGSERRMHSRRRAGAGRTRTLRGQRAHGSRAVVSGSEGPWTPPRRRAAAGEGRCRRGGAAEGRGGMDAAAAPPGSGRRAGIGSLSEGDVTPDGRGEGEAAAPPERQSPAGPRRALPDATVAAREAGDSDRPEGPWHGIGEGGCSPLLRGNRVGRRACPAPWVYTDRGARLGRLRFPPEEPRRTPRLPPPWVYTGRGARLGRLRFNQKYRVRRRACPRRGSTLAGERGWVVCGSPEGPENPVARNLRAHAVLARREQMASRAPAPAPRQAGVSEAPGGQTRQARSDRGASRSTDRRARLCRATWRTARDRRPVYRAPDLGKPGLPALGSPPVYRLGRLGSWGFPVYPPESAALPDYLAHGARQLAAPSPGPRLPSGLPAGKAGVCRSSSEIVGASRSTHRKARLCRATWRTARNRWAVCWAPDLGEPRLPALGSPPVYRPGRLGPAGLPPRKGGFPVDPPEGRGRRRCPVSRPSAPLRSTVPGGWGVPVYLRDGGVCSPGSRSTCRRACGLPVYYAGRRASRSTCPCPLWSLQVYPVAGTRRHRQGWVGFVATAAVELGDFVDRRLAAAQQVGDGGDG</sequence>
<feature type="compositionally biased region" description="Basic residues" evidence="1">
    <location>
        <begin position="152"/>
        <end position="162"/>
    </location>
</feature>
<feature type="compositionally biased region" description="Basic residues" evidence="1">
    <location>
        <begin position="117"/>
        <end position="133"/>
    </location>
</feature>
<feature type="compositionally biased region" description="Basic and acidic residues" evidence="1">
    <location>
        <begin position="354"/>
        <end position="363"/>
    </location>
</feature>
<organism evidence="2 3">
    <name type="scientific">Podarcis lilfordi</name>
    <name type="common">Lilford's wall lizard</name>
    <dbReference type="NCBI Taxonomy" id="74358"/>
    <lineage>
        <taxon>Eukaryota</taxon>
        <taxon>Metazoa</taxon>
        <taxon>Chordata</taxon>
        <taxon>Craniata</taxon>
        <taxon>Vertebrata</taxon>
        <taxon>Euteleostomi</taxon>
        <taxon>Lepidosauria</taxon>
        <taxon>Squamata</taxon>
        <taxon>Bifurcata</taxon>
        <taxon>Unidentata</taxon>
        <taxon>Episquamata</taxon>
        <taxon>Laterata</taxon>
        <taxon>Lacertibaenia</taxon>
        <taxon>Lacertidae</taxon>
        <taxon>Podarcis</taxon>
    </lineage>
</organism>
<proteinExistence type="predicted"/>
<feature type="compositionally biased region" description="Pro residues" evidence="1">
    <location>
        <begin position="97"/>
        <end position="113"/>
    </location>
</feature>
<evidence type="ECO:0000256" key="1">
    <source>
        <dbReference type="SAM" id="MobiDB-lite"/>
    </source>
</evidence>
<feature type="compositionally biased region" description="Low complexity" evidence="1">
    <location>
        <begin position="77"/>
        <end position="89"/>
    </location>
</feature>
<reference evidence="2" key="1">
    <citation type="submission" date="2022-12" db="EMBL/GenBank/DDBJ databases">
        <authorList>
            <person name="Alioto T."/>
            <person name="Alioto T."/>
            <person name="Gomez Garrido J."/>
        </authorList>
    </citation>
    <scope>NUCLEOTIDE SEQUENCE</scope>
</reference>
<dbReference type="Proteomes" id="UP001178461">
    <property type="component" value="Unassembled WGS sequence"/>
</dbReference>
<protein>
    <submittedName>
        <fullName evidence="2">Uncharacterized protein</fullName>
    </submittedName>
</protein>
<feature type="compositionally biased region" description="Low complexity" evidence="1">
    <location>
        <begin position="296"/>
        <end position="313"/>
    </location>
</feature>
<dbReference type="EMBL" id="CANTUW010000046">
    <property type="protein sequence ID" value="CAI7935079.1"/>
    <property type="molecule type" value="Genomic_DNA"/>
</dbReference>
<accession>A0AA35QQ52</accession>
<feature type="compositionally biased region" description="Low complexity" evidence="1">
    <location>
        <begin position="209"/>
        <end position="219"/>
    </location>
</feature>
<evidence type="ECO:0000313" key="3">
    <source>
        <dbReference type="Proteomes" id="UP001178461"/>
    </source>
</evidence>
<feature type="compositionally biased region" description="Basic residues" evidence="1">
    <location>
        <begin position="237"/>
        <end position="258"/>
    </location>
</feature>
<comment type="caution">
    <text evidence="2">The sequence shown here is derived from an EMBL/GenBank/DDBJ whole genome shotgun (WGS) entry which is preliminary data.</text>
</comment>
<feature type="region of interest" description="Disordered" evidence="1">
    <location>
        <begin position="483"/>
        <end position="526"/>
    </location>
</feature>
<gene>
    <name evidence="2" type="ORF">PODLI_1B010626</name>
</gene>
<feature type="compositionally biased region" description="Basic and acidic residues" evidence="1">
    <location>
        <begin position="512"/>
        <end position="526"/>
    </location>
</feature>
<evidence type="ECO:0000313" key="2">
    <source>
        <dbReference type="EMBL" id="CAI7935079.1"/>
    </source>
</evidence>
<feature type="region of interest" description="Disordered" evidence="1">
    <location>
        <begin position="672"/>
        <end position="705"/>
    </location>
</feature>